<keyword evidence="1" id="KW-0472">Membrane</keyword>
<dbReference type="AlphaFoldDB" id="A0A832E0L1"/>
<organism evidence="2">
    <name type="scientific">candidate division WWE3 bacterium</name>
    <dbReference type="NCBI Taxonomy" id="2053526"/>
    <lineage>
        <taxon>Bacteria</taxon>
        <taxon>Katanobacteria</taxon>
    </lineage>
</organism>
<accession>A0A832E0L1</accession>
<comment type="caution">
    <text evidence="2">The sequence shown here is derived from an EMBL/GenBank/DDBJ whole genome shotgun (WGS) entry which is preliminary data.</text>
</comment>
<protein>
    <recommendedName>
        <fullName evidence="3">PilN domain-containing protein</fullName>
    </recommendedName>
</protein>
<name>A0A832E0L1_UNCKA</name>
<dbReference type="EMBL" id="DSPJ01000015">
    <property type="protein sequence ID" value="HEX61646.1"/>
    <property type="molecule type" value="Genomic_DNA"/>
</dbReference>
<evidence type="ECO:0008006" key="3">
    <source>
        <dbReference type="Google" id="ProtNLM"/>
    </source>
</evidence>
<reference evidence="2" key="1">
    <citation type="journal article" date="2020" name="mSystems">
        <title>Genome- and Community-Level Interaction Insights into Carbon Utilization and Element Cycling Functions of Hydrothermarchaeota in Hydrothermal Sediment.</title>
        <authorList>
            <person name="Zhou Z."/>
            <person name="Liu Y."/>
            <person name="Xu W."/>
            <person name="Pan J."/>
            <person name="Luo Z.H."/>
            <person name="Li M."/>
        </authorList>
    </citation>
    <scope>NUCLEOTIDE SEQUENCE [LARGE SCALE GENOMIC DNA]</scope>
    <source>
        <strain evidence="2">SpSt-361</strain>
    </source>
</reference>
<evidence type="ECO:0000256" key="1">
    <source>
        <dbReference type="SAM" id="Phobius"/>
    </source>
</evidence>
<keyword evidence="1" id="KW-1133">Transmembrane helix</keyword>
<proteinExistence type="predicted"/>
<evidence type="ECO:0000313" key="2">
    <source>
        <dbReference type="EMBL" id="HEX61646.1"/>
    </source>
</evidence>
<gene>
    <name evidence="2" type="ORF">ENR01_00600</name>
</gene>
<keyword evidence="1" id="KW-0812">Transmembrane</keyword>
<sequence>MAERKEIELIPKEIEAAKSREARLRQIRLAGFGFFLLSFLIAGGIFAFSWSLSTQLKDLQQESAKQVAQIAQFADVESKVLGLADKSLALTEILTQRDYFSIAVEAVEASRPAELKVTGLTIQKDKTLITINGETANYIVLAAFLQNLLDIQKGGTLFTDVGLSSVNLNSAKGTAEFVIEAITRKNGLKQTLSVEEVQE</sequence>
<feature type="transmembrane region" description="Helical" evidence="1">
    <location>
        <begin position="29"/>
        <end position="52"/>
    </location>
</feature>